<evidence type="ECO:0000313" key="1">
    <source>
        <dbReference type="EMBL" id="GFR34141.1"/>
    </source>
</evidence>
<gene>
    <name evidence="1" type="ORF">TNCT_708571</name>
</gene>
<keyword evidence="2" id="KW-1185">Reference proteome</keyword>
<dbReference type="EMBL" id="BMAO01009942">
    <property type="protein sequence ID" value="GFR34141.1"/>
    <property type="molecule type" value="Genomic_DNA"/>
</dbReference>
<name>A0A8X6I1T3_TRICU</name>
<sequence length="84" mass="9404">MLHGLQNYLAYSKTKCISLLRAALENRSIPAALDLFLTPLQKPRDIQLPIAAQDFPNAWALTAGNRVLQTQYLQPNSINRASVR</sequence>
<proteinExistence type="predicted"/>
<evidence type="ECO:0000313" key="2">
    <source>
        <dbReference type="Proteomes" id="UP000887116"/>
    </source>
</evidence>
<accession>A0A8X6I1T3</accession>
<reference evidence="1" key="1">
    <citation type="submission" date="2020-07" db="EMBL/GenBank/DDBJ databases">
        <title>Multicomponent nature underlies the extraordinary mechanical properties of spider dragline silk.</title>
        <authorList>
            <person name="Kono N."/>
            <person name="Nakamura H."/>
            <person name="Mori M."/>
            <person name="Yoshida Y."/>
            <person name="Ohtoshi R."/>
            <person name="Malay A.D."/>
            <person name="Moran D.A.P."/>
            <person name="Tomita M."/>
            <person name="Numata K."/>
            <person name="Arakawa K."/>
        </authorList>
    </citation>
    <scope>NUCLEOTIDE SEQUENCE</scope>
</reference>
<dbReference type="AlphaFoldDB" id="A0A8X6I1T3"/>
<comment type="caution">
    <text evidence="1">The sequence shown here is derived from an EMBL/GenBank/DDBJ whole genome shotgun (WGS) entry which is preliminary data.</text>
</comment>
<protein>
    <submittedName>
        <fullName evidence="1">Uncharacterized protein</fullName>
    </submittedName>
</protein>
<dbReference type="Proteomes" id="UP000887116">
    <property type="component" value="Unassembled WGS sequence"/>
</dbReference>
<organism evidence="1 2">
    <name type="scientific">Trichonephila clavata</name>
    <name type="common">Joro spider</name>
    <name type="synonym">Nephila clavata</name>
    <dbReference type="NCBI Taxonomy" id="2740835"/>
    <lineage>
        <taxon>Eukaryota</taxon>
        <taxon>Metazoa</taxon>
        <taxon>Ecdysozoa</taxon>
        <taxon>Arthropoda</taxon>
        <taxon>Chelicerata</taxon>
        <taxon>Arachnida</taxon>
        <taxon>Araneae</taxon>
        <taxon>Araneomorphae</taxon>
        <taxon>Entelegynae</taxon>
        <taxon>Araneoidea</taxon>
        <taxon>Nephilidae</taxon>
        <taxon>Trichonephila</taxon>
    </lineage>
</organism>